<dbReference type="AlphaFoldDB" id="A0A9W9R634"/>
<feature type="chain" id="PRO_5040891861" evidence="1">
    <location>
        <begin position="19"/>
        <end position="89"/>
    </location>
</feature>
<comment type="caution">
    <text evidence="2">The sequence shown here is derived from an EMBL/GenBank/DDBJ whole genome shotgun (WGS) entry which is preliminary data.</text>
</comment>
<proteinExistence type="predicted"/>
<protein>
    <submittedName>
        <fullName evidence="2">Uncharacterized protein</fullName>
    </submittedName>
</protein>
<keyword evidence="3" id="KW-1185">Reference proteome</keyword>
<gene>
    <name evidence="2" type="ORF">N7541_006144</name>
</gene>
<organism evidence="2 3">
    <name type="scientific">Penicillium brevicompactum</name>
    <dbReference type="NCBI Taxonomy" id="5074"/>
    <lineage>
        <taxon>Eukaryota</taxon>
        <taxon>Fungi</taxon>
        <taxon>Dikarya</taxon>
        <taxon>Ascomycota</taxon>
        <taxon>Pezizomycotina</taxon>
        <taxon>Eurotiomycetes</taxon>
        <taxon>Eurotiomycetidae</taxon>
        <taxon>Eurotiales</taxon>
        <taxon>Aspergillaceae</taxon>
        <taxon>Penicillium</taxon>
    </lineage>
</organism>
<keyword evidence="1" id="KW-0732">Signal</keyword>
<sequence length="89" mass="9990">MWMLCLLWRTICCTPKWTTDETRFRACGSELNSVASADGSLLSHLRKIEQGLPDTLAGGLIREGRVGESCVTAVEFDERNQTLQVQEPY</sequence>
<dbReference type="EMBL" id="JAPZBR010000005">
    <property type="protein sequence ID" value="KAJ5353580.1"/>
    <property type="molecule type" value="Genomic_DNA"/>
</dbReference>
<accession>A0A9W9R634</accession>
<reference evidence="2" key="1">
    <citation type="submission" date="2022-12" db="EMBL/GenBank/DDBJ databases">
        <authorList>
            <person name="Petersen C."/>
        </authorList>
    </citation>
    <scope>NUCLEOTIDE SEQUENCE</scope>
    <source>
        <strain evidence="2">IBT 35675</strain>
    </source>
</reference>
<reference evidence="2" key="2">
    <citation type="journal article" date="2023" name="IMA Fungus">
        <title>Comparative genomic study of the Penicillium genus elucidates a diverse pangenome and 15 lateral gene transfer events.</title>
        <authorList>
            <person name="Petersen C."/>
            <person name="Sorensen T."/>
            <person name="Nielsen M.R."/>
            <person name="Sondergaard T.E."/>
            <person name="Sorensen J.L."/>
            <person name="Fitzpatrick D.A."/>
            <person name="Frisvad J.C."/>
            <person name="Nielsen K.L."/>
        </authorList>
    </citation>
    <scope>NUCLEOTIDE SEQUENCE</scope>
    <source>
        <strain evidence="2">IBT 35675</strain>
    </source>
</reference>
<dbReference type="Proteomes" id="UP001148299">
    <property type="component" value="Unassembled WGS sequence"/>
</dbReference>
<feature type="signal peptide" evidence="1">
    <location>
        <begin position="1"/>
        <end position="18"/>
    </location>
</feature>
<evidence type="ECO:0000313" key="2">
    <source>
        <dbReference type="EMBL" id="KAJ5353580.1"/>
    </source>
</evidence>
<evidence type="ECO:0000313" key="3">
    <source>
        <dbReference type="Proteomes" id="UP001148299"/>
    </source>
</evidence>
<name>A0A9W9R634_PENBR</name>
<evidence type="ECO:0000256" key="1">
    <source>
        <dbReference type="SAM" id="SignalP"/>
    </source>
</evidence>